<dbReference type="Proteomes" id="UP001153678">
    <property type="component" value="Unassembled WGS sequence"/>
</dbReference>
<dbReference type="EMBL" id="CAMKVN010000805">
    <property type="protein sequence ID" value="CAI2171292.1"/>
    <property type="molecule type" value="Genomic_DNA"/>
</dbReference>
<organism evidence="1 2">
    <name type="scientific">Funneliformis geosporum</name>
    <dbReference type="NCBI Taxonomy" id="1117311"/>
    <lineage>
        <taxon>Eukaryota</taxon>
        <taxon>Fungi</taxon>
        <taxon>Fungi incertae sedis</taxon>
        <taxon>Mucoromycota</taxon>
        <taxon>Glomeromycotina</taxon>
        <taxon>Glomeromycetes</taxon>
        <taxon>Glomerales</taxon>
        <taxon>Glomeraceae</taxon>
        <taxon>Funneliformis</taxon>
    </lineage>
</organism>
<keyword evidence="2" id="KW-1185">Reference proteome</keyword>
<protein>
    <submittedName>
        <fullName evidence="1">10731_t:CDS:1</fullName>
    </submittedName>
</protein>
<reference evidence="1" key="1">
    <citation type="submission" date="2022-08" db="EMBL/GenBank/DDBJ databases">
        <authorList>
            <person name="Kallberg Y."/>
            <person name="Tangrot J."/>
            <person name="Rosling A."/>
        </authorList>
    </citation>
    <scope>NUCLEOTIDE SEQUENCE</scope>
    <source>
        <strain evidence="1">Wild A</strain>
    </source>
</reference>
<sequence>MTQKAMTSMATAQKAMMVDQTVCDLTKLIKIGQNNSIKLKSVVQSQERLEVMLIEQNGYIATIMSKLEKLDILNIISTEVKVKGGKGKRKNKEEFYQSGKLCSALLHANHVKKGYYIRRLKKSL</sequence>
<proteinExistence type="predicted"/>
<name>A0A9W4SLG2_9GLOM</name>
<gene>
    <name evidence="1" type="ORF">FWILDA_LOCUS5008</name>
</gene>
<evidence type="ECO:0000313" key="2">
    <source>
        <dbReference type="Proteomes" id="UP001153678"/>
    </source>
</evidence>
<comment type="caution">
    <text evidence="1">The sequence shown here is derived from an EMBL/GenBank/DDBJ whole genome shotgun (WGS) entry which is preliminary data.</text>
</comment>
<accession>A0A9W4SLG2</accession>
<evidence type="ECO:0000313" key="1">
    <source>
        <dbReference type="EMBL" id="CAI2171292.1"/>
    </source>
</evidence>
<dbReference type="AlphaFoldDB" id="A0A9W4SLG2"/>